<proteinExistence type="predicted"/>
<feature type="domain" description="F-box" evidence="2">
    <location>
        <begin position="19"/>
        <end position="66"/>
    </location>
</feature>
<comment type="caution">
    <text evidence="3">The sequence shown here is derived from an EMBL/GenBank/DDBJ whole genome shotgun (WGS) entry which is preliminary data.</text>
</comment>
<dbReference type="InterPro" id="IPR001810">
    <property type="entry name" value="F-box_dom"/>
</dbReference>
<accession>A0A5J9WSM0</accession>
<feature type="region of interest" description="Disordered" evidence="1">
    <location>
        <begin position="191"/>
        <end position="243"/>
    </location>
</feature>
<dbReference type="InterPro" id="IPR036047">
    <property type="entry name" value="F-box-like_dom_sf"/>
</dbReference>
<evidence type="ECO:0000313" key="3">
    <source>
        <dbReference type="EMBL" id="TVU50380.1"/>
    </source>
</evidence>
<dbReference type="EMBL" id="RWGY01000002">
    <property type="protein sequence ID" value="TVU50380.1"/>
    <property type="molecule type" value="Genomic_DNA"/>
</dbReference>
<dbReference type="Proteomes" id="UP000324897">
    <property type="component" value="Chromosome 6"/>
</dbReference>
<reference evidence="3 4" key="1">
    <citation type="journal article" date="2019" name="Sci. Rep.">
        <title>A high-quality genome of Eragrostis curvula grass provides insights into Poaceae evolution and supports new strategies to enhance forage quality.</title>
        <authorList>
            <person name="Carballo J."/>
            <person name="Santos B.A.C.M."/>
            <person name="Zappacosta D."/>
            <person name="Garbus I."/>
            <person name="Selva J.P."/>
            <person name="Gallo C.A."/>
            <person name="Diaz A."/>
            <person name="Albertini E."/>
            <person name="Caccamo M."/>
            <person name="Echenique V."/>
        </authorList>
    </citation>
    <scope>NUCLEOTIDE SEQUENCE [LARGE SCALE GENOMIC DNA]</scope>
    <source>
        <strain evidence="4">cv. Victoria</strain>
        <tissue evidence="3">Leaf</tissue>
    </source>
</reference>
<feature type="region of interest" description="Disordered" evidence="1">
    <location>
        <begin position="145"/>
        <end position="168"/>
    </location>
</feature>
<feature type="compositionally biased region" description="Basic and acidic residues" evidence="1">
    <location>
        <begin position="226"/>
        <end position="243"/>
    </location>
</feature>
<dbReference type="Gene3D" id="3.80.10.10">
    <property type="entry name" value="Ribonuclease Inhibitor"/>
    <property type="match status" value="1"/>
</dbReference>
<feature type="compositionally biased region" description="Basic and acidic residues" evidence="1">
    <location>
        <begin position="193"/>
        <end position="207"/>
    </location>
</feature>
<dbReference type="SUPFAM" id="SSF52047">
    <property type="entry name" value="RNI-like"/>
    <property type="match status" value="1"/>
</dbReference>
<dbReference type="Gramene" id="TVU50380">
    <property type="protein sequence ID" value="TVU50380"/>
    <property type="gene ID" value="EJB05_01750"/>
</dbReference>
<evidence type="ECO:0000313" key="4">
    <source>
        <dbReference type="Proteomes" id="UP000324897"/>
    </source>
</evidence>
<dbReference type="Gene3D" id="1.20.1280.50">
    <property type="match status" value="1"/>
</dbReference>
<dbReference type="OrthoDB" id="661387at2759"/>
<organism evidence="3 4">
    <name type="scientific">Eragrostis curvula</name>
    <name type="common">weeping love grass</name>
    <dbReference type="NCBI Taxonomy" id="38414"/>
    <lineage>
        <taxon>Eukaryota</taxon>
        <taxon>Viridiplantae</taxon>
        <taxon>Streptophyta</taxon>
        <taxon>Embryophyta</taxon>
        <taxon>Tracheophyta</taxon>
        <taxon>Spermatophyta</taxon>
        <taxon>Magnoliopsida</taxon>
        <taxon>Liliopsida</taxon>
        <taxon>Poales</taxon>
        <taxon>Poaceae</taxon>
        <taxon>PACMAD clade</taxon>
        <taxon>Chloridoideae</taxon>
        <taxon>Eragrostideae</taxon>
        <taxon>Eragrostidinae</taxon>
        <taxon>Eragrostis</taxon>
    </lineage>
</organism>
<feature type="non-terminal residue" evidence="3">
    <location>
        <position position="1"/>
    </location>
</feature>
<dbReference type="AlphaFoldDB" id="A0A5J9WSM0"/>
<dbReference type="FunFam" id="1.20.1280.50:FF:000037">
    <property type="entry name" value="F-box protein SKIP19"/>
    <property type="match status" value="1"/>
</dbReference>
<gene>
    <name evidence="3" type="ORF">EJB05_01750</name>
</gene>
<dbReference type="InterPro" id="IPR032675">
    <property type="entry name" value="LRR_dom_sf"/>
</dbReference>
<feature type="compositionally biased region" description="Basic and acidic residues" evidence="1">
    <location>
        <begin position="145"/>
        <end position="160"/>
    </location>
</feature>
<sequence length="461" mass="52531">MASSSSVSTPPPPPTARDWASLPRDVLWSVFLSLGQREVLHGAGLACAAWWRFARHEPALWRRIDLTTPGDYCDEDDDDDEELSDDCLSFNLFDHADGEELSDDCLSFKNLFDNDHEDEELSDDCLSFNNLFEDDDNTIVPQVRDNRLKEQDEERSKDDNLFDDDDDEQLGDDCLSFINLFEDYDNIIVPQVRDNRPKEQDEERSNDDNLFDDEEPSDDCLPFDNGDNRQKEQDEERPKDRGDAKGWWKAITLAAVDRSAGQCEAFRGRADDEVLLYLADRASSLKSLSVTSQYDLSSEAFSGLITKFPLLEEIELVLKSDNDNYSTKGLQPDANSWAELLQSASKSCRYLQCLTVRHVGKEWHADSYYQRDPKSEISFSIPTMYGLRSLELFGDSFTKAVVLHIVDKCPCLESLDISNVPHLYSHIEELRKKCSRIKDLTLPAYDSDSDDGGCCCGEFWC</sequence>
<feature type="compositionally biased region" description="Acidic residues" evidence="1">
    <location>
        <begin position="208"/>
        <end position="218"/>
    </location>
</feature>
<keyword evidence="4" id="KW-1185">Reference proteome</keyword>
<name>A0A5J9WSM0_9POAL</name>
<dbReference type="PANTHER" id="PTHR38926">
    <property type="entry name" value="F-BOX DOMAIN CONTAINING PROTEIN, EXPRESSED"/>
    <property type="match status" value="1"/>
</dbReference>
<evidence type="ECO:0000259" key="2">
    <source>
        <dbReference type="Pfam" id="PF12937"/>
    </source>
</evidence>
<dbReference type="Pfam" id="PF12937">
    <property type="entry name" value="F-box-like"/>
    <property type="match status" value="1"/>
</dbReference>
<dbReference type="SUPFAM" id="SSF81383">
    <property type="entry name" value="F-box domain"/>
    <property type="match status" value="1"/>
</dbReference>
<evidence type="ECO:0000256" key="1">
    <source>
        <dbReference type="SAM" id="MobiDB-lite"/>
    </source>
</evidence>
<protein>
    <recommendedName>
        <fullName evidence="2">F-box domain-containing protein</fullName>
    </recommendedName>
</protein>
<dbReference type="PANTHER" id="PTHR38926:SF69">
    <property type="entry name" value="F-BOX DOMAIN-CONTAINING PROTEIN"/>
    <property type="match status" value="1"/>
</dbReference>